<name>A0A075MMU1_9ARCH</name>
<keyword evidence="1" id="KW-1133">Transmembrane helix</keyword>
<feature type="transmembrane region" description="Helical" evidence="1">
    <location>
        <begin position="25"/>
        <end position="42"/>
    </location>
</feature>
<keyword evidence="3" id="KW-1185">Reference proteome</keyword>
<evidence type="ECO:0000256" key="1">
    <source>
        <dbReference type="SAM" id="Phobius"/>
    </source>
</evidence>
<sequence length="52" mass="5632">MLEALFAQMPCEQPACNAYDAAIKIAYAVIVTAAIIAIMAYVRKKRSDAALK</sequence>
<organism evidence="2 3">
    <name type="scientific">Candidatus Nitrososphaera evergladensis SR1</name>
    <dbReference type="NCBI Taxonomy" id="1459636"/>
    <lineage>
        <taxon>Archaea</taxon>
        <taxon>Nitrososphaerota</taxon>
        <taxon>Nitrososphaeria</taxon>
        <taxon>Nitrososphaerales</taxon>
        <taxon>Nitrososphaeraceae</taxon>
        <taxon>Nitrososphaera</taxon>
    </lineage>
</organism>
<gene>
    <name evidence="2" type="ORF">NTE_00073</name>
</gene>
<dbReference type="Proteomes" id="UP000028194">
    <property type="component" value="Chromosome"/>
</dbReference>
<keyword evidence="1" id="KW-0812">Transmembrane</keyword>
<dbReference type="GeneID" id="43502533"/>
<keyword evidence="1" id="KW-0472">Membrane</keyword>
<dbReference type="AlphaFoldDB" id="A0A075MMU1"/>
<proteinExistence type="predicted"/>
<protein>
    <submittedName>
        <fullName evidence="2">Uncharacterized protein</fullName>
    </submittedName>
</protein>
<evidence type="ECO:0000313" key="2">
    <source>
        <dbReference type="EMBL" id="AIF82157.1"/>
    </source>
</evidence>
<reference evidence="2 3" key="1">
    <citation type="journal article" date="2014" name="PLoS ONE">
        <title>Genome Sequence of Candidatus Nitrososphaera evergladensis from Group I.1b Enriched from Everglades Soil Reveals Novel Genomic Features of the Ammonia-Oxidizing Archaea.</title>
        <authorList>
            <person name="Zhalnina K.V."/>
            <person name="Dias R."/>
            <person name="Leonard M.T."/>
            <person name="Dorr de Quadros P."/>
            <person name="Camargo F.A."/>
            <person name="Drew J.C."/>
            <person name="Farmerie W.G."/>
            <person name="Daroub S.H."/>
            <person name="Triplett E.W."/>
        </authorList>
    </citation>
    <scope>NUCLEOTIDE SEQUENCE [LARGE SCALE GENOMIC DNA]</scope>
    <source>
        <strain evidence="2 3">SR1</strain>
    </source>
</reference>
<dbReference type="EMBL" id="CP007174">
    <property type="protein sequence ID" value="AIF82157.1"/>
    <property type="molecule type" value="Genomic_DNA"/>
</dbReference>
<accession>A0A075MMU1</accession>
<dbReference type="HOGENOM" id="CLU_3075134_0_0_2"/>
<evidence type="ECO:0000313" key="3">
    <source>
        <dbReference type="Proteomes" id="UP000028194"/>
    </source>
</evidence>
<dbReference type="STRING" id="1459636.NTE_00073"/>
<dbReference type="RefSeq" id="WP_158384857.1">
    <property type="nucleotide sequence ID" value="NZ_CP007174.1"/>
</dbReference>
<dbReference type="KEGG" id="nev:NTE_00073"/>